<dbReference type="EMBL" id="JAWDEY010000010">
    <property type="protein sequence ID" value="KAK6589912.1"/>
    <property type="molecule type" value="Genomic_DNA"/>
</dbReference>
<dbReference type="PANTHER" id="PTHR15231">
    <property type="entry name" value="PHOSPHATIDYLINOSITOL N-ACETYLGLUCOSAMINYLTRANSFERASE SUBUNIT H"/>
    <property type="match status" value="1"/>
</dbReference>
<reference evidence="5 6" key="1">
    <citation type="submission" date="2023-10" db="EMBL/GenBank/DDBJ databases">
        <title>Comparative genomics analysis reveals potential genetic determinants of host preference in Cryptosporidium xiaoi.</title>
        <authorList>
            <person name="Xiao L."/>
            <person name="Li J."/>
        </authorList>
    </citation>
    <scope>NUCLEOTIDE SEQUENCE [LARGE SCALE GENOMIC DNA]</scope>
    <source>
        <strain evidence="5 6">52996</strain>
    </source>
</reference>
<comment type="pathway">
    <text evidence="1">Glycolipid biosynthesis; glycosylphosphatidylinositol-anchor biosynthesis.</text>
</comment>
<keyword evidence="3" id="KW-1133">Transmembrane helix</keyword>
<evidence type="ECO:0000313" key="5">
    <source>
        <dbReference type="EMBL" id="KAK6589912.1"/>
    </source>
</evidence>
<sequence>MSNMENNIDTNSNGNKNINIDNSDKKNEMIGIFNDNIFRIDYYNGNSAVKFIASKRKSNFIFPILAGSLSSYFLVDLYLNGGLSINSFSTWIKLLLFVIVFFIYYKLTKIRYQSILIIFGIGIQLETGFIFGNYKTFIEKSNIISTLIYDNMTYMELMPTLCLIVKDEKSLIIPFSEFRIPMEKNITLYNTIKMV</sequence>
<keyword evidence="3 5" id="KW-0812">Transmembrane</keyword>
<name>A0AAV9XZ19_9CRYT</name>
<feature type="domain" description="Phosphatidylinositol N-acetylglucosaminyltransferase subunit H conserved" evidence="4">
    <location>
        <begin position="114"/>
        <end position="175"/>
    </location>
</feature>
<evidence type="ECO:0000256" key="1">
    <source>
        <dbReference type="ARBA" id="ARBA00004687"/>
    </source>
</evidence>
<proteinExistence type="inferred from homology"/>
<protein>
    <submittedName>
        <fullName evidence="5">Multi-pass transmembrane</fullName>
    </submittedName>
</protein>
<keyword evidence="3" id="KW-0472">Membrane</keyword>
<feature type="transmembrane region" description="Helical" evidence="3">
    <location>
        <begin position="91"/>
        <end position="107"/>
    </location>
</feature>
<dbReference type="GO" id="GO:0006506">
    <property type="term" value="P:GPI anchor biosynthetic process"/>
    <property type="evidence" value="ECO:0007669"/>
    <property type="project" value="InterPro"/>
</dbReference>
<dbReference type="PANTHER" id="PTHR15231:SF1">
    <property type="entry name" value="PHOSPHATIDYLINOSITOL N-ACETYLGLUCOSAMINYLTRANSFERASE SUBUNIT H"/>
    <property type="match status" value="1"/>
</dbReference>
<feature type="transmembrane region" description="Helical" evidence="3">
    <location>
        <begin position="60"/>
        <end position="79"/>
    </location>
</feature>
<accession>A0AAV9XZ19</accession>
<evidence type="ECO:0000259" key="4">
    <source>
        <dbReference type="Pfam" id="PF10181"/>
    </source>
</evidence>
<dbReference type="AlphaFoldDB" id="A0AAV9XZ19"/>
<evidence type="ECO:0000313" key="6">
    <source>
        <dbReference type="Proteomes" id="UP001311799"/>
    </source>
</evidence>
<keyword evidence="6" id="KW-1185">Reference proteome</keyword>
<dbReference type="GO" id="GO:0000506">
    <property type="term" value="C:glycosylphosphatidylinositol-N-acetylglucosaminyltransferase (GPI-GnT) complex"/>
    <property type="evidence" value="ECO:0007669"/>
    <property type="project" value="InterPro"/>
</dbReference>
<evidence type="ECO:0000256" key="2">
    <source>
        <dbReference type="ARBA" id="ARBA00009610"/>
    </source>
</evidence>
<comment type="similarity">
    <text evidence="2">Belongs to the PIGH family.</text>
</comment>
<comment type="caution">
    <text evidence="5">The sequence shown here is derived from an EMBL/GenBank/DDBJ whole genome shotgun (WGS) entry which is preliminary data.</text>
</comment>
<dbReference type="InterPro" id="IPR044215">
    <property type="entry name" value="PIG-H"/>
</dbReference>
<dbReference type="InterPro" id="IPR019328">
    <property type="entry name" value="PIGH-H_dom"/>
</dbReference>
<gene>
    <name evidence="5" type="ORF">RS030_192833</name>
</gene>
<evidence type="ECO:0000256" key="3">
    <source>
        <dbReference type="SAM" id="Phobius"/>
    </source>
</evidence>
<dbReference type="Proteomes" id="UP001311799">
    <property type="component" value="Unassembled WGS sequence"/>
</dbReference>
<feature type="transmembrane region" description="Helical" evidence="3">
    <location>
        <begin position="114"/>
        <end position="134"/>
    </location>
</feature>
<dbReference type="Pfam" id="PF10181">
    <property type="entry name" value="PIG-H"/>
    <property type="match status" value="1"/>
</dbReference>
<organism evidence="5 6">
    <name type="scientific">Cryptosporidium xiaoi</name>
    <dbReference type="NCBI Taxonomy" id="659607"/>
    <lineage>
        <taxon>Eukaryota</taxon>
        <taxon>Sar</taxon>
        <taxon>Alveolata</taxon>
        <taxon>Apicomplexa</taxon>
        <taxon>Conoidasida</taxon>
        <taxon>Coccidia</taxon>
        <taxon>Eucoccidiorida</taxon>
        <taxon>Eimeriorina</taxon>
        <taxon>Cryptosporidiidae</taxon>
        <taxon>Cryptosporidium</taxon>
    </lineage>
</organism>